<proteinExistence type="predicted"/>
<gene>
    <name evidence="1" type="ORF">BUZ57_01045</name>
</gene>
<dbReference type="Pfam" id="PF08349">
    <property type="entry name" value="DUF1722"/>
    <property type="match status" value="1"/>
</dbReference>
<dbReference type="RefSeq" id="WP_039646644.1">
    <property type="nucleotide sequence ID" value="NZ_CP008747.1"/>
</dbReference>
<protein>
    <submittedName>
        <fullName evidence="1">DUF1722 domain-containing protein</fullName>
    </submittedName>
</protein>
<evidence type="ECO:0000313" key="2">
    <source>
        <dbReference type="Proteomes" id="UP000285625"/>
    </source>
</evidence>
<reference evidence="1 2" key="1">
    <citation type="journal article" date="2016" name="Front. Microbiol.">
        <title>Comprehensive Phylogenetic Analysis of Bovine Non-aureus Staphylococci Species Based on Whole-Genome Sequencing.</title>
        <authorList>
            <person name="Naushad S."/>
            <person name="Barkema H.W."/>
            <person name="Luby C."/>
            <person name="Condas L.A."/>
            <person name="Nobrega D.B."/>
            <person name="Carson D.A."/>
            <person name="De Buck J."/>
        </authorList>
    </citation>
    <scope>NUCLEOTIDE SEQUENCE [LARGE SCALE GENOMIC DNA]</scope>
    <source>
        <strain evidence="1 2">SNUC 5959</strain>
    </source>
</reference>
<dbReference type="AlphaFoldDB" id="A0A0A8HRT7"/>
<dbReference type="GeneID" id="41073727"/>
<dbReference type="HOGENOM" id="CLU_147269_1_0_9"/>
<dbReference type="InterPro" id="IPR013560">
    <property type="entry name" value="DUF1722"/>
</dbReference>
<dbReference type="Proteomes" id="UP000285625">
    <property type="component" value="Unassembled WGS sequence"/>
</dbReference>
<accession>A0A0A8HRT7</accession>
<organism evidence="1 2">
    <name type="scientific">Staphylococcus hyicus</name>
    <dbReference type="NCBI Taxonomy" id="1284"/>
    <lineage>
        <taxon>Bacteria</taxon>
        <taxon>Bacillati</taxon>
        <taxon>Bacillota</taxon>
        <taxon>Bacilli</taxon>
        <taxon>Bacillales</taxon>
        <taxon>Staphylococcaceae</taxon>
        <taxon>Staphylococcus</taxon>
    </lineage>
</organism>
<dbReference type="KEGG" id="shu:SHYC_09765"/>
<sequence>MKEITRIQHLWRYEKYHVMMHNYKYYTEIKTMIKNGQSYTSIETRIQEILNTPIQPAAFINTFQHLWGYFKNCATHEEKALYTAYVHQLQSESPSYCTSIQFIQNLAIKYNAQYLLNSSIMTLTLPKTI</sequence>
<comment type="caution">
    <text evidence="1">The sequence shown here is derived from an EMBL/GenBank/DDBJ whole genome shotgun (WGS) entry which is preliminary data.</text>
</comment>
<name>A0A0A8HRT7_STAHY</name>
<evidence type="ECO:0000313" key="1">
    <source>
        <dbReference type="EMBL" id="RIO47620.1"/>
    </source>
</evidence>
<dbReference type="EMBL" id="QXVO01000002">
    <property type="protein sequence ID" value="RIO47620.1"/>
    <property type="molecule type" value="Genomic_DNA"/>
</dbReference>
<dbReference type="STRING" id="1284.SHYC_09765"/>